<reference evidence="2" key="2">
    <citation type="submission" date="2020-09" db="EMBL/GenBank/DDBJ databases">
        <authorList>
            <person name="Sun Q."/>
            <person name="Zhou Y."/>
        </authorList>
    </citation>
    <scope>NUCLEOTIDE SEQUENCE</scope>
    <source>
        <strain evidence="2">CGMCC 1.15254</strain>
    </source>
</reference>
<dbReference type="RefSeq" id="WP_188667307.1">
    <property type="nucleotide sequence ID" value="NZ_BMHV01000053.1"/>
</dbReference>
<dbReference type="Gene3D" id="3.30.70.790">
    <property type="entry name" value="UreE, C-terminal domain"/>
    <property type="match status" value="1"/>
</dbReference>
<name>A0A917C7V5_9PROT</name>
<sequence>MKELVATGDLVLLSALKYHLDSEGIEFDTFDGYVGSLFPGEMSVASSRIMVIDEHYDRAKRLLKSLQDGEMACE</sequence>
<dbReference type="InterPro" id="IPR011322">
    <property type="entry name" value="N-reg_PII-like_a/b"/>
</dbReference>
<gene>
    <name evidence="2" type="ORF">GCM10011332_33250</name>
</gene>
<evidence type="ECO:0000313" key="3">
    <source>
        <dbReference type="Proteomes" id="UP000632498"/>
    </source>
</evidence>
<dbReference type="InterPro" id="IPR018551">
    <property type="entry name" value="DUF2007"/>
</dbReference>
<reference evidence="2" key="1">
    <citation type="journal article" date="2014" name="Int. J. Syst. Evol. Microbiol.">
        <title>Complete genome sequence of Corynebacterium casei LMG S-19264T (=DSM 44701T), isolated from a smear-ripened cheese.</title>
        <authorList>
            <consortium name="US DOE Joint Genome Institute (JGI-PGF)"/>
            <person name="Walter F."/>
            <person name="Albersmeier A."/>
            <person name="Kalinowski J."/>
            <person name="Ruckert C."/>
        </authorList>
    </citation>
    <scope>NUCLEOTIDE SEQUENCE</scope>
    <source>
        <strain evidence="2">CGMCC 1.15254</strain>
    </source>
</reference>
<protein>
    <recommendedName>
        <fullName evidence="1">DUF2007 domain-containing protein</fullName>
    </recommendedName>
</protein>
<dbReference type="SUPFAM" id="SSF54913">
    <property type="entry name" value="GlnB-like"/>
    <property type="match status" value="1"/>
</dbReference>
<dbReference type="AlphaFoldDB" id="A0A917C7V5"/>
<feature type="domain" description="DUF2007" evidence="1">
    <location>
        <begin position="1"/>
        <end position="66"/>
    </location>
</feature>
<dbReference type="Proteomes" id="UP000632498">
    <property type="component" value="Unassembled WGS sequence"/>
</dbReference>
<organism evidence="2 3">
    <name type="scientific">Terasakiella brassicae</name>
    <dbReference type="NCBI Taxonomy" id="1634917"/>
    <lineage>
        <taxon>Bacteria</taxon>
        <taxon>Pseudomonadati</taxon>
        <taxon>Pseudomonadota</taxon>
        <taxon>Alphaproteobacteria</taxon>
        <taxon>Rhodospirillales</taxon>
        <taxon>Terasakiellaceae</taxon>
        <taxon>Terasakiella</taxon>
    </lineage>
</organism>
<evidence type="ECO:0000259" key="1">
    <source>
        <dbReference type="Pfam" id="PF09413"/>
    </source>
</evidence>
<keyword evidence="3" id="KW-1185">Reference proteome</keyword>
<proteinExistence type="predicted"/>
<evidence type="ECO:0000313" key="2">
    <source>
        <dbReference type="EMBL" id="GGF76597.1"/>
    </source>
</evidence>
<dbReference type="EMBL" id="BMHV01000053">
    <property type="protein sequence ID" value="GGF76597.1"/>
    <property type="molecule type" value="Genomic_DNA"/>
</dbReference>
<dbReference type="Pfam" id="PF09413">
    <property type="entry name" value="DUF2007"/>
    <property type="match status" value="1"/>
</dbReference>
<comment type="caution">
    <text evidence="2">The sequence shown here is derived from an EMBL/GenBank/DDBJ whole genome shotgun (WGS) entry which is preliminary data.</text>
</comment>
<accession>A0A917C7V5</accession>